<dbReference type="EMBL" id="ABLK01000018">
    <property type="protein sequence ID" value="EDT43272.1"/>
    <property type="molecule type" value="Genomic_DNA"/>
</dbReference>
<accession>B1SZE9</accession>
<comment type="caution">
    <text evidence="2">The sequence shown here is derived from an EMBL/GenBank/DDBJ whole genome shotgun (WGS) entry which is preliminary data.</text>
</comment>
<dbReference type="PATRIC" id="fig|396597.7.peg.7430"/>
<gene>
    <name evidence="2" type="ORF">BamMEX5DRAFT_0915</name>
</gene>
<evidence type="ECO:0000256" key="1">
    <source>
        <dbReference type="SAM" id="Phobius"/>
    </source>
</evidence>
<evidence type="ECO:0000313" key="3">
    <source>
        <dbReference type="Proteomes" id="UP000004814"/>
    </source>
</evidence>
<feature type="transmembrane region" description="Helical" evidence="1">
    <location>
        <begin position="183"/>
        <end position="199"/>
    </location>
</feature>
<dbReference type="RefSeq" id="WP_006756931.1">
    <property type="nucleotide sequence ID" value="NZ_ABLK01000018.1"/>
</dbReference>
<feature type="transmembrane region" description="Helical" evidence="1">
    <location>
        <begin position="211"/>
        <end position="230"/>
    </location>
</feature>
<keyword evidence="1" id="KW-0812">Transmembrane</keyword>
<sequence length="427" mass="46312">MKPVLPTIGVTALCVICGTAVSTLYFGLIASLCWLIFSAFAAGADGSATWRPAVQLGLNLGLAAGFVCSVLLALTACQSVDLPAMRKKFASQLVLTMLAGAVLAAAIGTYAHWDSSRGGALVAGLSSRNGITAQTVLVNLVLGFALMGVMTAVAMCMLWSWIVPRAAAAILRDLIHPFNATKYLVVFVLLIGTIWGLFLPSRGLLEATYKLGFGAVSWGTATLYLCDFAVALAGRSSPYWQKFYGDNKTDLYVCGLAGLTLVLLSSLSSERYSWYSLDLALLGSPFYLYAVFAIHECATIKVAGRNLPLRLRIVLCALFAALYAITLLVLLNVQSKTMPQYEALWYQISIFCGGLSALIFARQIPFMLKQGKIELSPVLLRMFSSMKFSPGIYAETARVAQQWNRHVKLEKAVLRKQKARASKSRRR</sequence>
<evidence type="ECO:0000313" key="2">
    <source>
        <dbReference type="EMBL" id="EDT43272.1"/>
    </source>
</evidence>
<reference evidence="2 3" key="1">
    <citation type="submission" date="2008-03" db="EMBL/GenBank/DDBJ databases">
        <title>Sequencing of the draft genome and assembly of Burkholderia ambifaria MEX-5.</title>
        <authorList>
            <consortium name="US DOE Joint Genome Institute (JGI-PGF)"/>
            <person name="Copeland A."/>
            <person name="Lucas S."/>
            <person name="Lapidus A."/>
            <person name="Glavina del Rio T."/>
            <person name="Dalin E."/>
            <person name="Tice H."/>
            <person name="Bruce D."/>
            <person name="Goodwin L."/>
            <person name="Pitluck S."/>
            <person name="Larimer F."/>
            <person name="Land M.L."/>
            <person name="Hauser L."/>
            <person name="Tiedje J."/>
            <person name="Richardson P."/>
        </authorList>
    </citation>
    <scope>NUCLEOTIDE SEQUENCE [LARGE SCALE GENOMIC DNA]</scope>
    <source>
        <strain evidence="2 3">MEX-5</strain>
    </source>
</reference>
<proteinExistence type="predicted"/>
<dbReference type="AlphaFoldDB" id="B1SZE9"/>
<keyword evidence="1" id="KW-0472">Membrane</keyword>
<feature type="transmembrane region" description="Helical" evidence="1">
    <location>
        <begin position="343"/>
        <end position="361"/>
    </location>
</feature>
<feature type="transmembrane region" description="Helical" evidence="1">
    <location>
        <begin position="274"/>
        <end position="292"/>
    </location>
</feature>
<dbReference type="Proteomes" id="UP000004814">
    <property type="component" value="Unassembled WGS sequence"/>
</dbReference>
<feature type="transmembrane region" description="Helical" evidence="1">
    <location>
        <begin position="133"/>
        <end position="162"/>
    </location>
</feature>
<organism evidence="2 3">
    <name type="scientific">Burkholderia ambifaria MEX-5</name>
    <dbReference type="NCBI Taxonomy" id="396597"/>
    <lineage>
        <taxon>Bacteria</taxon>
        <taxon>Pseudomonadati</taxon>
        <taxon>Pseudomonadota</taxon>
        <taxon>Betaproteobacteria</taxon>
        <taxon>Burkholderiales</taxon>
        <taxon>Burkholderiaceae</taxon>
        <taxon>Burkholderia</taxon>
        <taxon>Burkholderia cepacia complex</taxon>
    </lineage>
</organism>
<feature type="transmembrane region" description="Helical" evidence="1">
    <location>
        <begin position="313"/>
        <end position="331"/>
    </location>
</feature>
<feature type="transmembrane region" description="Helical" evidence="1">
    <location>
        <begin position="57"/>
        <end position="77"/>
    </location>
</feature>
<keyword evidence="1" id="KW-1133">Transmembrane helix</keyword>
<feature type="transmembrane region" description="Helical" evidence="1">
    <location>
        <begin position="12"/>
        <end position="37"/>
    </location>
</feature>
<protein>
    <submittedName>
        <fullName evidence="2">Uncharacterized protein</fullName>
    </submittedName>
</protein>
<feature type="transmembrane region" description="Helical" evidence="1">
    <location>
        <begin position="89"/>
        <end position="113"/>
    </location>
</feature>
<name>B1SZE9_9BURK</name>
<feature type="transmembrane region" description="Helical" evidence="1">
    <location>
        <begin position="251"/>
        <end position="268"/>
    </location>
</feature>